<dbReference type="GO" id="GO:0043022">
    <property type="term" value="F:ribosome binding"/>
    <property type="evidence" value="ECO:0007669"/>
    <property type="project" value="InterPro"/>
</dbReference>
<name>A0A365P1A7_9FLAO</name>
<dbReference type="RefSeq" id="WP_113989068.1">
    <property type="nucleotide sequence ID" value="NZ_QLST01000008.1"/>
</dbReference>
<dbReference type="InterPro" id="IPR033122">
    <property type="entry name" value="LETM1-like_RBD"/>
</dbReference>
<sequence length="399" mass="46475">MINPSTYGWIEKFFNKNEHHFIDYSDNYARFYNDIRNSGFIYGYTVSIPLEEPISTKGLSQDEVTKIALLNALYAVFRIVKRTNDSKVFISEAKGFYKSIQRENYNFLKTIFPSESDLSKLETILDNRIQTNSNFFSKNFSHIITNALLFIDVLAFHSYLVHGELSNKYLKDFELNCIKIVSLAFQVKEKKTKYDELLVKLFENSLRYTKLHKIEAFDIEKVTLAPMHFAIEKFYLLDLTEMALWSDEKLEPSEQAFLYRIAEKLEISTDDLLESSVAIAHFISTYKEEIPYFNYSNPVKHFYDQTNKTVSKLVGRNKNRLVKEISQSKELMVLLTQSTTRELNENEKKKVKKQLLDICKTIPSLTIFLLPGGGILLPILIKYIPQLLPSAFNENLEDE</sequence>
<comment type="caution">
    <text evidence="2">The sequence shown here is derived from an EMBL/GenBank/DDBJ whole genome shotgun (WGS) entry which is preliminary data.</text>
</comment>
<protein>
    <recommendedName>
        <fullName evidence="1">Letm1 RBD domain-containing protein</fullName>
    </recommendedName>
</protein>
<reference evidence="2 3" key="1">
    <citation type="submission" date="2018-06" db="EMBL/GenBank/DDBJ databases">
        <title>Flavobacterium tibetense sp. nov., isolated from a wetland YonghuCo on Tibetan Plateau.</title>
        <authorList>
            <person name="Xing P."/>
            <person name="Phurbu D."/>
            <person name="Lu H."/>
        </authorList>
    </citation>
    <scope>NUCLEOTIDE SEQUENCE [LARGE SCALE GENOMIC DNA]</scope>
    <source>
        <strain evidence="2 3">YH5</strain>
    </source>
</reference>
<dbReference type="AlphaFoldDB" id="A0A365P1A7"/>
<evidence type="ECO:0000313" key="2">
    <source>
        <dbReference type="EMBL" id="RBA28303.1"/>
    </source>
</evidence>
<keyword evidence="3" id="KW-1185">Reference proteome</keyword>
<dbReference type="NCBIfam" id="NF040639">
    <property type="entry name" value="LETM1_rel_film"/>
    <property type="match status" value="1"/>
</dbReference>
<accession>A0A365P1A7</accession>
<proteinExistence type="predicted"/>
<organism evidence="2 3">
    <name type="scientific">Flavobacterium tibetense</name>
    <dbReference type="NCBI Taxonomy" id="2233533"/>
    <lineage>
        <taxon>Bacteria</taxon>
        <taxon>Pseudomonadati</taxon>
        <taxon>Bacteroidota</taxon>
        <taxon>Flavobacteriia</taxon>
        <taxon>Flavobacteriales</taxon>
        <taxon>Flavobacteriaceae</taxon>
        <taxon>Flavobacterium</taxon>
    </lineage>
</organism>
<dbReference type="Proteomes" id="UP000253319">
    <property type="component" value="Unassembled WGS sequence"/>
</dbReference>
<feature type="domain" description="Letm1 RBD" evidence="1">
    <location>
        <begin position="343"/>
        <end position="396"/>
    </location>
</feature>
<gene>
    <name evidence="2" type="ORF">DPN68_07685</name>
</gene>
<evidence type="ECO:0000259" key="1">
    <source>
        <dbReference type="Pfam" id="PF07766"/>
    </source>
</evidence>
<evidence type="ECO:0000313" key="3">
    <source>
        <dbReference type="Proteomes" id="UP000253319"/>
    </source>
</evidence>
<dbReference type="OrthoDB" id="1421172at2"/>
<dbReference type="EMBL" id="QLST01000008">
    <property type="protein sequence ID" value="RBA28303.1"/>
    <property type="molecule type" value="Genomic_DNA"/>
</dbReference>
<dbReference type="Pfam" id="PF07766">
    <property type="entry name" value="LETM1_RBD"/>
    <property type="match status" value="1"/>
</dbReference>